<dbReference type="Pfam" id="PF02770">
    <property type="entry name" value="Acyl-CoA_dh_M"/>
    <property type="match status" value="1"/>
</dbReference>
<dbReference type="InterPro" id="IPR009100">
    <property type="entry name" value="AcylCoA_DH/oxidase_NM_dom_sf"/>
</dbReference>
<evidence type="ECO:0000256" key="2">
    <source>
        <dbReference type="ARBA" id="ARBA00009347"/>
    </source>
</evidence>
<dbReference type="CDD" id="cd01162">
    <property type="entry name" value="IBD"/>
    <property type="match status" value="1"/>
</dbReference>
<evidence type="ECO:0000256" key="4">
    <source>
        <dbReference type="ARBA" id="ARBA00022827"/>
    </source>
</evidence>
<dbReference type="InterPro" id="IPR036250">
    <property type="entry name" value="AcylCo_DH-like_C"/>
</dbReference>
<keyword evidence="3 5" id="KW-0285">Flavoprotein</keyword>
<dbReference type="PANTHER" id="PTHR43831:SF1">
    <property type="entry name" value="ISOBUTYRYL-COA DEHYDROGENASE, MITOCHONDRIAL"/>
    <property type="match status" value="1"/>
</dbReference>
<comment type="cofactor">
    <cofactor evidence="1 5">
        <name>FAD</name>
        <dbReference type="ChEBI" id="CHEBI:57692"/>
    </cofactor>
</comment>
<dbReference type="Pfam" id="PF02771">
    <property type="entry name" value="Acyl-CoA_dh_N"/>
    <property type="match status" value="1"/>
</dbReference>
<evidence type="ECO:0000313" key="9">
    <source>
        <dbReference type="EMBL" id="MFG1373325.1"/>
    </source>
</evidence>
<evidence type="ECO:0000256" key="1">
    <source>
        <dbReference type="ARBA" id="ARBA00001974"/>
    </source>
</evidence>
<dbReference type="Gene3D" id="2.40.110.10">
    <property type="entry name" value="Butyryl-CoA Dehydrogenase, subunit A, domain 2"/>
    <property type="match status" value="1"/>
</dbReference>
<organism evidence="9 10">
    <name type="scientific">Xanthobacter oligotrophicus</name>
    <dbReference type="NCBI Taxonomy" id="2607286"/>
    <lineage>
        <taxon>Bacteria</taxon>
        <taxon>Pseudomonadati</taxon>
        <taxon>Pseudomonadota</taxon>
        <taxon>Alphaproteobacteria</taxon>
        <taxon>Hyphomicrobiales</taxon>
        <taxon>Xanthobacteraceae</taxon>
        <taxon>Xanthobacter</taxon>
    </lineage>
</organism>
<dbReference type="Proteomes" id="UP001604002">
    <property type="component" value="Unassembled WGS sequence"/>
</dbReference>
<dbReference type="InterPro" id="IPR046373">
    <property type="entry name" value="Acyl-CoA_Oxase/DH_mid-dom_sf"/>
</dbReference>
<evidence type="ECO:0000259" key="7">
    <source>
        <dbReference type="Pfam" id="PF02770"/>
    </source>
</evidence>
<sequence length="380" mass="40810">MFTLTQDQIAIREMARDFANAEIAPFAVDWDEKKHFPVDTLRAAAALGMGGIYVQDDVGGSGLSRLDAALIFEALATGCPGTAAFLSIHNMATWMIDRFGDEDQRATWVPRLTTMEHIASYCLTEPGAGSDAAALKTKAVRDGEYYVVDGQKQFISGAGASDIYVVMVRTGGDGPKGISTLVIEAGTPGLSFGANEKKMGWNVQPTRAVIFEGVRVPVQNRLGAEGDGFKIAMAGLDGGRLNIGACSLGGAQAALDKTLAYMRERKAFGQRLDAFQALQFRLADMATELEVARTFLWRAAAALDAKTPDATKLCAMAKRFATDAGFNVANEALQLHGGYGYLADYGVEKIVRDLRVHQILEGTNEIMRLIISRALIAQGN</sequence>
<dbReference type="PROSITE" id="PS00073">
    <property type="entry name" value="ACYL_COA_DH_2"/>
    <property type="match status" value="1"/>
</dbReference>
<dbReference type="Gene3D" id="1.20.140.10">
    <property type="entry name" value="Butyryl-CoA Dehydrogenase, subunit A, domain 3"/>
    <property type="match status" value="1"/>
</dbReference>
<dbReference type="PANTHER" id="PTHR43831">
    <property type="entry name" value="ISOBUTYRYL-COA DEHYDROGENASE"/>
    <property type="match status" value="1"/>
</dbReference>
<accession>A0ABW6ZZ62</accession>
<dbReference type="PIRSF" id="PIRSF016578">
    <property type="entry name" value="HsaA"/>
    <property type="match status" value="1"/>
</dbReference>
<evidence type="ECO:0000259" key="8">
    <source>
        <dbReference type="Pfam" id="PF02771"/>
    </source>
</evidence>
<dbReference type="Gene3D" id="1.10.540.10">
    <property type="entry name" value="Acyl-CoA dehydrogenase/oxidase, N-terminal domain"/>
    <property type="match status" value="1"/>
</dbReference>
<dbReference type="InterPro" id="IPR013786">
    <property type="entry name" value="AcylCoA_DH/ox_N"/>
</dbReference>
<evidence type="ECO:0000313" key="10">
    <source>
        <dbReference type="Proteomes" id="UP001604002"/>
    </source>
</evidence>
<feature type="domain" description="Acyl-CoA dehydrogenase/oxidase N-terminal" evidence="8">
    <location>
        <begin position="5"/>
        <end position="116"/>
    </location>
</feature>
<dbReference type="EMBL" id="JBAFVH010000007">
    <property type="protein sequence ID" value="MFG1373325.1"/>
    <property type="molecule type" value="Genomic_DNA"/>
</dbReference>
<evidence type="ECO:0000259" key="6">
    <source>
        <dbReference type="Pfam" id="PF00441"/>
    </source>
</evidence>
<proteinExistence type="inferred from homology"/>
<reference evidence="9 10" key="1">
    <citation type="submission" date="2024-02" db="EMBL/GenBank/DDBJ databases">
        <title>Expansion and revision of Xanthobacter and proposal of Roseixanthobacter gen. nov.</title>
        <authorList>
            <person name="Soltysiak M.P.M."/>
            <person name="Jalihal A."/>
            <person name="Ory A."/>
            <person name="Chrisophersen C."/>
            <person name="Lee A.D."/>
            <person name="Boulton J."/>
            <person name="Springer M."/>
        </authorList>
    </citation>
    <scope>NUCLEOTIDE SEQUENCE [LARGE SCALE GENOMIC DNA]</scope>
    <source>
        <strain evidence="9 10">23A</strain>
    </source>
</reference>
<feature type="domain" description="Acyl-CoA oxidase/dehydrogenase middle" evidence="7">
    <location>
        <begin position="121"/>
        <end position="214"/>
    </location>
</feature>
<dbReference type="SUPFAM" id="SSF47203">
    <property type="entry name" value="Acyl-CoA dehydrogenase C-terminal domain-like"/>
    <property type="match status" value="1"/>
</dbReference>
<dbReference type="Pfam" id="PF00441">
    <property type="entry name" value="Acyl-CoA_dh_1"/>
    <property type="match status" value="1"/>
</dbReference>
<dbReference type="PROSITE" id="PS00072">
    <property type="entry name" value="ACYL_COA_DH_1"/>
    <property type="match status" value="1"/>
</dbReference>
<dbReference type="InterPro" id="IPR034178">
    <property type="entry name" value="IBD"/>
</dbReference>
<feature type="domain" description="Acyl-CoA dehydrogenase/oxidase C-terminal" evidence="6">
    <location>
        <begin position="226"/>
        <end position="375"/>
    </location>
</feature>
<dbReference type="InterPro" id="IPR006089">
    <property type="entry name" value="Acyl-CoA_DH_CS"/>
</dbReference>
<dbReference type="InterPro" id="IPR009075">
    <property type="entry name" value="AcylCo_DH/oxidase_C"/>
</dbReference>
<keyword evidence="5" id="KW-0560">Oxidoreductase</keyword>
<comment type="similarity">
    <text evidence="2 5">Belongs to the acyl-CoA dehydrogenase family.</text>
</comment>
<name>A0ABW6ZZ62_9HYPH</name>
<keyword evidence="10" id="KW-1185">Reference proteome</keyword>
<keyword evidence="4 5" id="KW-0274">FAD</keyword>
<evidence type="ECO:0000256" key="3">
    <source>
        <dbReference type="ARBA" id="ARBA00022630"/>
    </source>
</evidence>
<dbReference type="InterPro" id="IPR052547">
    <property type="entry name" value="Mito_Isobutyryl-CoADH"/>
</dbReference>
<gene>
    <name evidence="9" type="ORF">V5F32_14215</name>
</gene>
<dbReference type="InterPro" id="IPR037069">
    <property type="entry name" value="AcylCoA_DH/ox_N_sf"/>
</dbReference>
<protein>
    <submittedName>
        <fullName evidence="9">Isobutyryl-CoA dehydrogenase</fullName>
    </submittedName>
</protein>
<dbReference type="SUPFAM" id="SSF56645">
    <property type="entry name" value="Acyl-CoA dehydrogenase NM domain-like"/>
    <property type="match status" value="1"/>
</dbReference>
<dbReference type="InterPro" id="IPR006091">
    <property type="entry name" value="Acyl-CoA_Oxase/DH_mid-dom"/>
</dbReference>
<comment type="caution">
    <text evidence="9">The sequence shown here is derived from an EMBL/GenBank/DDBJ whole genome shotgun (WGS) entry which is preliminary data.</text>
</comment>
<dbReference type="RefSeq" id="WP_393993108.1">
    <property type="nucleotide sequence ID" value="NZ_JBAFVH010000007.1"/>
</dbReference>
<evidence type="ECO:0000256" key="5">
    <source>
        <dbReference type="RuleBase" id="RU362125"/>
    </source>
</evidence>